<dbReference type="EMBL" id="MU070029">
    <property type="protein sequence ID" value="KAF5830564.1"/>
    <property type="molecule type" value="Genomic_DNA"/>
</dbReference>
<evidence type="ECO:0000313" key="3">
    <source>
        <dbReference type="Proteomes" id="UP000815325"/>
    </source>
</evidence>
<evidence type="ECO:0000256" key="1">
    <source>
        <dbReference type="SAM" id="MobiDB-lite"/>
    </source>
</evidence>
<organism evidence="2 3">
    <name type="scientific">Dunaliella salina</name>
    <name type="common">Green alga</name>
    <name type="synonym">Protococcus salinus</name>
    <dbReference type="NCBI Taxonomy" id="3046"/>
    <lineage>
        <taxon>Eukaryota</taxon>
        <taxon>Viridiplantae</taxon>
        <taxon>Chlorophyta</taxon>
        <taxon>core chlorophytes</taxon>
        <taxon>Chlorophyceae</taxon>
        <taxon>CS clade</taxon>
        <taxon>Chlamydomonadales</taxon>
        <taxon>Dunaliellaceae</taxon>
        <taxon>Dunaliella</taxon>
    </lineage>
</organism>
<feature type="compositionally biased region" description="Acidic residues" evidence="1">
    <location>
        <begin position="162"/>
        <end position="174"/>
    </location>
</feature>
<feature type="compositionally biased region" description="Basic residues" evidence="1">
    <location>
        <begin position="139"/>
        <end position="157"/>
    </location>
</feature>
<evidence type="ECO:0000313" key="2">
    <source>
        <dbReference type="EMBL" id="KAF5830564.1"/>
    </source>
</evidence>
<proteinExistence type="predicted"/>
<name>A0ABQ7G7I6_DUNSA</name>
<reference evidence="2" key="1">
    <citation type="submission" date="2017-08" db="EMBL/GenBank/DDBJ databases">
        <authorList>
            <person name="Polle J.E."/>
            <person name="Barry K."/>
            <person name="Cushman J."/>
            <person name="Schmutz J."/>
            <person name="Tran D."/>
            <person name="Hathwaick L.T."/>
            <person name="Yim W.C."/>
            <person name="Jenkins J."/>
            <person name="Mckie-Krisberg Z.M."/>
            <person name="Prochnik S."/>
            <person name="Lindquist E."/>
            <person name="Dockter R.B."/>
            <person name="Adam C."/>
            <person name="Molina H."/>
            <person name="Bunkerborg J."/>
            <person name="Jin E."/>
            <person name="Buchheim M."/>
            <person name="Magnuson J."/>
        </authorList>
    </citation>
    <scope>NUCLEOTIDE SEQUENCE</scope>
    <source>
        <strain evidence="2">CCAP 19/18</strain>
    </source>
</reference>
<comment type="caution">
    <text evidence="2">The sequence shown here is derived from an EMBL/GenBank/DDBJ whole genome shotgun (WGS) entry which is preliminary data.</text>
</comment>
<sequence length="245" mass="25787">MLLLLKKFLREAYRLADDRVAAYAGPGGTVLASSKKMEEKAGVARDARIQLMLYDDVLDLSAPDHAPSSKPARELYKTIKYLISEDAANYRPPPSLNGELADGAAAAREDGGTAAEGAEGEEGGTLPSVARSAKPAAGRGRKRQPQQPKRKSKKKRWGNASSEEEEEEENEGEDGANAGQDSDDANFGPSKPAKRGRHAHAGKATAAGGGRGEGGGAQGGAAPRRAGSRQRKKKSGMEDYDEGSE</sequence>
<accession>A0ABQ7G7I6</accession>
<dbReference type="Proteomes" id="UP000815325">
    <property type="component" value="Unassembled WGS sequence"/>
</dbReference>
<gene>
    <name evidence="2" type="ORF">DUNSADRAFT_14349</name>
</gene>
<keyword evidence="3" id="KW-1185">Reference proteome</keyword>
<feature type="compositionally biased region" description="Gly residues" evidence="1">
    <location>
        <begin position="207"/>
        <end position="219"/>
    </location>
</feature>
<feature type="compositionally biased region" description="Basic residues" evidence="1">
    <location>
        <begin position="192"/>
        <end position="201"/>
    </location>
</feature>
<feature type="compositionally biased region" description="Low complexity" evidence="1">
    <location>
        <begin position="98"/>
        <end position="117"/>
    </location>
</feature>
<protein>
    <submittedName>
        <fullName evidence="2">Uncharacterized protein</fullName>
    </submittedName>
</protein>
<feature type="region of interest" description="Disordered" evidence="1">
    <location>
        <begin position="88"/>
        <end position="245"/>
    </location>
</feature>